<dbReference type="InterPro" id="IPR036259">
    <property type="entry name" value="MFS_trans_sf"/>
</dbReference>
<feature type="transmembrane region" description="Helical" evidence="6">
    <location>
        <begin position="18"/>
        <end position="38"/>
    </location>
</feature>
<evidence type="ECO:0000259" key="7">
    <source>
        <dbReference type="Pfam" id="PF06664"/>
    </source>
</evidence>
<feature type="transmembrane region" description="Helical" evidence="6">
    <location>
        <begin position="252"/>
        <end position="276"/>
    </location>
</feature>
<feature type="transmembrane region" description="Helical" evidence="6">
    <location>
        <begin position="341"/>
        <end position="363"/>
    </location>
</feature>
<feature type="transmembrane region" description="Helical" evidence="6">
    <location>
        <begin position="185"/>
        <end position="206"/>
    </location>
</feature>
<gene>
    <name evidence="8" type="ORF">M0812_20683</name>
</gene>
<keyword evidence="4 6" id="KW-0472">Membrane</keyword>
<dbReference type="InterPro" id="IPR040416">
    <property type="entry name" value="TMEM181"/>
</dbReference>
<feature type="domain" description="Wntless-like transmembrane" evidence="7">
    <location>
        <begin position="185"/>
        <end position="433"/>
    </location>
</feature>
<dbReference type="SUPFAM" id="SSF103473">
    <property type="entry name" value="MFS general substrate transporter"/>
    <property type="match status" value="1"/>
</dbReference>
<dbReference type="Pfam" id="PF06664">
    <property type="entry name" value="WLS-like_TM"/>
    <property type="match status" value="1"/>
</dbReference>
<evidence type="ECO:0000256" key="6">
    <source>
        <dbReference type="SAM" id="Phobius"/>
    </source>
</evidence>
<feature type="transmembrane region" description="Helical" evidence="6">
    <location>
        <begin position="416"/>
        <end position="433"/>
    </location>
</feature>
<evidence type="ECO:0000256" key="4">
    <source>
        <dbReference type="ARBA" id="ARBA00023136"/>
    </source>
</evidence>
<evidence type="ECO:0000256" key="3">
    <source>
        <dbReference type="ARBA" id="ARBA00022989"/>
    </source>
</evidence>
<feature type="region of interest" description="Disordered" evidence="5">
    <location>
        <begin position="451"/>
        <end position="492"/>
    </location>
</feature>
<feature type="transmembrane region" description="Helical" evidence="6">
    <location>
        <begin position="226"/>
        <end position="246"/>
    </location>
</feature>
<reference evidence="8" key="1">
    <citation type="submission" date="2022-08" db="EMBL/GenBank/DDBJ databases">
        <title>Novel sulphate-reducing endosymbionts in the free-living metamonad Anaeramoeba.</title>
        <authorList>
            <person name="Jerlstrom-Hultqvist J."/>
            <person name="Cepicka I."/>
            <person name="Gallot-Lavallee L."/>
            <person name="Salas-Leiva D."/>
            <person name="Curtis B.A."/>
            <person name="Zahonova K."/>
            <person name="Pipaliya S."/>
            <person name="Dacks J."/>
            <person name="Roger A.J."/>
        </authorList>
    </citation>
    <scope>NUCLEOTIDE SEQUENCE</scope>
    <source>
        <strain evidence="8">Busselton2</strain>
    </source>
</reference>
<evidence type="ECO:0000256" key="2">
    <source>
        <dbReference type="ARBA" id="ARBA00022692"/>
    </source>
</evidence>
<dbReference type="Proteomes" id="UP001146793">
    <property type="component" value="Unassembled WGS sequence"/>
</dbReference>
<accession>A0AAV7YV53</accession>
<name>A0AAV7YV53_9EUKA</name>
<comment type="subcellular location">
    <subcellularLocation>
        <location evidence="1">Membrane</location>
        <topology evidence="1">Multi-pass membrane protein</topology>
    </subcellularLocation>
</comment>
<organism evidence="8 9">
    <name type="scientific">Anaeramoeba flamelloides</name>
    <dbReference type="NCBI Taxonomy" id="1746091"/>
    <lineage>
        <taxon>Eukaryota</taxon>
        <taxon>Metamonada</taxon>
        <taxon>Anaeramoebidae</taxon>
        <taxon>Anaeramoeba</taxon>
    </lineage>
</organism>
<comment type="caution">
    <text evidence="8">The sequence shown here is derived from an EMBL/GenBank/DDBJ whole genome shotgun (WGS) entry which is preliminary data.</text>
</comment>
<dbReference type="GO" id="GO:0015643">
    <property type="term" value="F:toxic substance binding"/>
    <property type="evidence" value="ECO:0007669"/>
    <property type="project" value="InterPro"/>
</dbReference>
<keyword evidence="3 6" id="KW-1133">Transmembrane helix</keyword>
<proteinExistence type="predicted"/>
<keyword evidence="2 6" id="KW-0812">Transmembrane</keyword>
<feature type="transmembrane region" description="Helical" evidence="6">
    <location>
        <begin position="384"/>
        <end position="404"/>
    </location>
</feature>
<dbReference type="PANTHER" id="PTHR31918">
    <property type="entry name" value="TRANSMEMBRANE PROTEIN 181"/>
    <property type="match status" value="1"/>
</dbReference>
<evidence type="ECO:0000256" key="1">
    <source>
        <dbReference type="ARBA" id="ARBA00004141"/>
    </source>
</evidence>
<protein>
    <submittedName>
        <fullName evidence="8">Transmembrane protein</fullName>
    </submittedName>
</protein>
<evidence type="ECO:0000256" key="5">
    <source>
        <dbReference type="SAM" id="MobiDB-lite"/>
    </source>
</evidence>
<dbReference type="EMBL" id="JANTQA010000047">
    <property type="protein sequence ID" value="KAJ3431762.1"/>
    <property type="molecule type" value="Genomic_DNA"/>
</dbReference>
<feature type="transmembrane region" description="Helical" evidence="6">
    <location>
        <begin position="297"/>
        <end position="321"/>
    </location>
</feature>
<dbReference type="AlphaFoldDB" id="A0AAV7YV53"/>
<dbReference type="GO" id="GO:0016020">
    <property type="term" value="C:membrane"/>
    <property type="evidence" value="ECO:0007669"/>
    <property type="project" value="UniProtKB-SubCell"/>
</dbReference>
<evidence type="ECO:0000313" key="9">
    <source>
        <dbReference type="Proteomes" id="UP001146793"/>
    </source>
</evidence>
<dbReference type="InterPro" id="IPR047843">
    <property type="entry name" value="WLS-like_TM"/>
</dbReference>
<dbReference type="PANTHER" id="PTHR31918:SF1">
    <property type="entry name" value="TRANSMEMBRANE PROTEIN 181"/>
    <property type="match status" value="1"/>
</dbReference>
<sequence>MFIQQMEFENISKNGRRLFFLVANSLLLLVVLLLLFFAPKNEVTKQPHSDTYTVINQQTNKHSVVLEDLSQLNRYLSLSIVGYTNSTIGVIHKINVSGSLYGSSSKIDNQEQATLVQKLDITSKILCLYPNTSTIRECVATKLFTLPHLKYPNYYFDLTTEIFSSSEPLQEIKFEYQTVPRSRSILFVTFKSIFAFFYFGIFVYVLKKYTSSSANKRSYEAKWVQYLVLSLFFWNNPFHVAVYTLGSKGWRILELIFESIFYSLFLLFFLCAFDMIRKKVKNENSNNENPQNKRLPLLFYLPKIIFAIVFDLVLTFEALFGRIKEWGFGFNQVLPFSPSDFPFFITALITQFIALFWLIYLFLRARIESKSYPELNNQHITLSYFFFTFLFPASMYIILSKSIGLTNSSFYEFTPLLIFNIWVIFFLITYFPFKKNKNKKAIHNTSDQDSELSSQLTLGENPDGYDLSDNTSYPEIGSGINEENRSLQSSEN</sequence>
<evidence type="ECO:0000313" key="8">
    <source>
        <dbReference type="EMBL" id="KAJ3431762.1"/>
    </source>
</evidence>